<evidence type="ECO:0000256" key="8">
    <source>
        <dbReference type="PROSITE-ProRule" id="PRU00282"/>
    </source>
</evidence>
<sequence>MGWFENLKVEHLIAGLSGGVVSTLVLHPFDLIKVRFQVNDGSLIKSREIYSGMLNAFSQIIKKSGFQGLYQGVSANVAGAGSSWGLYFFTFNYLKSTFKDVQKVDNLSPGYHLLCGFIAGASTLTVTNPIWVIKTRMCLQVLPETHSRMQKEYYTGVLDGLKKLYKYEGIRGYYRGFVPGLFGVSHGAIQFMSYEELKKLRSKITKKPVNSKLNSLEYIAMAASSKFIAVTMTYPYQVLRSRMQDTLMQSKYNGVTDVLIKIYRNEGITGFYKGLVPSVIRVTPACCITFLVYENISHYLLPNLHHS</sequence>
<evidence type="ECO:0000256" key="9">
    <source>
        <dbReference type="RuleBase" id="RU000488"/>
    </source>
</evidence>
<protein>
    <submittedName>
        <fullName evidence="12">Solute carrier family 25 member 32 isoform X2</fullName>
    </submittedName>
</protein>
<feature type="transmembrane region" description="Helical" evidence="10">
    <location>
        <begin position="69"/>
        <end position="90"/>
    </location>
</feature>
<feature type="repeat" description="Solcar" evidence="8">
    <location>
        <begin position="107"/>
        <end position="200"/>
    </location>
</feature>
<evidence type="ECO:0000256" key="10">
    <source>
        <dbReference type="SAM" id="Phobius"/>
    </source>
</evidence>
<comment type="similarity">
    <text evidence="2 9">Belongs to the mitochondrial carrier (TC 2.A.29) family.</text>
</comment>
<keyword evidence="4 8" id="KW-0812">Transmembrane</keyword>
<reference evidence="12" key="1">
    <citation type="submission" date="2025-08" db="UniProtKB">
        <authorList>
            <consortium name="RefSeq"/>
        </authorList>
    </citation>
    <scope>IDENTIFICATION</scope>
</reference>
<evidence type="ECO:0000256" key="6">
    <source>
        <dbReference type="ARBA" id="ARBA00022989"/>
    </source>
</evidence>
<dbReference type="PRINTS" id="PR00926">
    <property type="entry name" value="MITOCARRIER"/>
</dbReference>
<keyword evidence="5" id="KW-0677">Repeat</keyword>
<dbReference type="Pfam" id="PF00153">
    <property type="entry name" value="Mito_carr"/>
    <property type="match status" value="3"/>
</dbReference>
<comment type="subcellular location">
    <subcellularLocation>
        <location evidence="1">Membrane</location>
        <topology evidence="1">Multi-pass membrane protein</topology>
    </subcellularLocation>
</comment>
<evidence type="ECO:0000313" key="11">
    <source>
        <dbReference type="Proteomes" id="UP001652625"/>
    </source>
</evidence>
<evidence type="ECO:0000256" key="7">
    <source>
        <dbReference type="ARBA" id="ARBA00023136"/>
    </source>
</evidence>
<dbReference type="InterPro" id="IPR023395">
    <property type="entry name" value="MCP_dom_sf"/>
</dbReference>
<organism evidence="11 12">
    <name type="scientific">Hydra vulgaris</name>
    <name type="common">Hydra</name>
    <name type="synonym">Hydra attenuata</name>
    <dbReference type="NCBI Taxonomy" id="6087"/>
    <lineage>
        <taxon>Eukaryota</taxon>
        <taxon>Metazoa</taxon>
        <taxon>Cnidaria</taxon>
        <taxon>Hydrozoa</taxon>
        <taxon>Hydroidolina</taxon>
        <taxon>Anthoathecata</taxon>
        <taxon>Aplanulata</taxon>
        <taxon>Hydridae</taxon>
        <taxon>Hydra</taxon>
    </lineage>
</organism>
<dbReference type="Proteomes" id="UP001652625">
    <property type="component" value="Chromosome 04"/>
</dbReference>
<feature type="transmembrane region" description="Helical" evidence="10">
    <location>
        <begin position="110"/>
        <end position="133"/>
    </location>
</feature>
<accession>A0ABM4BRE7</accession>
<keyword evidence="11" id="KW-1185">Reference proteome</keyword>
<evidence type="ECO:0000256" key="4">
    <source>
        <dbReference type="ARBA" id="ARBA00022692"/>
    </source>
</evidence>
<evidence type="ECO:0000256" key="5">
    <source>
        <dbReference type="ARBA" id="ARBA00022737"/>
    </source>
</evidence>
<keyword evidence="6 10" id="KW-1133">Transmembrane helix</keyword>
<dbReference type="InterPro" id="IPR002067">
    <property type="entry name" value="MCP"/>
</dbReference>
<dbReference type="InterPro" id="IPR044712">
    <property type="entry name" value="SLC25A32-like"/>
</dbReference>
<keyword evidence="3 9" id="KW-0813">Transport</keyword>
<dbReference type="Gene3D" id="1.50.40.10">
    <property type="entry name" value="Mitochondrial carrier domain"/>
    <property type="match status" value="1"/>
</dbReference>
<dbReference type="GeneID" id="100202842"/>
<gene>
    <name evidence="12" type="primary">LOC100202842</name>
</gene>
<dbReference type="InterPro" id="IPR018108">
    <property type="entry name" value="MCP_transmembrane"/>
</dbReference>
<proteinExistence type="inferred from homology"/>
<dbReference type="PANTHER" id="PTHR45683">
    <property type="entry name" value="MITOCHONDRIAL NICOTINAMIDE ADENINE DINUCLEOTIDE TRANSPORTER 1-RELATED-RELATED"/>
    <property type="match status" value="1"/>
</dbReference>
<dbReference type="RefSeq" id="XP_065651730.1">
    <property type="nucleotide sequence ID" value="XM_065795658.1"/>
</dbReference>
<evidence type="ECO:0000256" key="2">
    <source>
        <dbReference type="ARBA" id="ARBA00006375"/>
    </source>
</evidence>
<name>A0ABM4BRE7_HYDVU</name>
<feature type="transmembrane region" description="Helical" evidence="10">
    <location>
        <begin position="172"/>
        <end position="192"/>
    </location>
</feature>
<dbReference type="PROSITE" id="PS50920">
    <property type="entry name" value="SOLCAR"/>
    <property type="match status" value="3"/>
</dbReference>
<keyword evidence="7 8" id="KW-0472">Membrane</keyword>
<evidence type="ECO:0000256" key="1">
    <source>
        <dbReference type="ARBA" id="ARBA00004141"/>
    </source>
</evidence>
<feature type="repeat" description="Solcar" evidence="8">
    <location>
        <begin position="6"/>
        <end position="97"/>
    </location>
</feature>
<dbReference type="SUPFAM" id="SSF103506">
    <property type="entry name" value="Mitochondrial carrier"/>
    <property type="match status" value="1"/>
</dbReference>
<evidence type="ECO:0000313" key="12">
    <source>
        <dbReference type="RefSeq" id="XP_065651730.1"/>
    </source>
</evidence>
<evidence type="ECO:0000256" key="3">
    <source>
        <dbReference type="ARBA" id="ARBA00022448"/>
    </source>
</evidence>
<feature type="repeat" description="Solcar" evidence="8">
    <location>
        <begin position="213"/>
        <end position="299"/>
    </location>
</feature>